<evidence type="ECO:0000313" key="3">
    <source>
        <dbReference type="Proteomes" id="UP000199208"/>
    </source>
</evidence>
<dbReference type="PROSITE" id="PS51379">
    <property type="entry name" value="4FE4S_FER_2"/>
    <property type="match status" value="1"/>
</dbReference>
<dbReference type="PANTHER" id="PTHR42783">
    <property type="entry name" value="GLUTAMATE SYNTHASE [NADPH] SMALL CHAIN"/>
    <property type="match status" value="1"/>
</dbReference>
<dbReference type="InterPro" id="IPR009051">
    <property type="entry name" value="Helical_ferredxn"/>
</dbReference>
<dbReference type="Gene3D" id="1.10.1060.10">
    <property type="entry name" value="Alpha-helical ferredoxin"/>
    <property type="match status" value="1"/>
</dbReference>
<name>A0A1G5RYJ7_9FIRM</name>
<dbReference type="STRING" id="1120920.SAMN03080599_01530"/>
<dbReference type="PRINTS" id="PR00469">
    <property type="entry name" value="PNDRDTASEII"/>
</dbReference>
<dbReference type="GO" id="GO:0016491">
    <property type="term" value="F:oxidoreductase activity"/>
    <property type="evidence" value="ECO:0007669"/>
    <property type="project" value="InterPro"/>
</dbReference>
<dbReference type="AlphaFoldDB" id="A0A1G5RYJ7"/>
<dbReference type="InterPro" id="IPR017896">
    <property type="entry name" value="4Fe4S_Fe-S-bd"/>
</dbReference>
<protein>
    <submittedName>
        <fullName evidence="2">Glutamate synthase (NADPH/NADH) small chain</fullName>
    </submittedName>
</protein>
<proteinExistence type="predicted"/>
<dbReference type="InterPro" id="IPR023753">
    <property type="entry name" value="FAD/NAD-binding_dom"/>
</dbReference>
<dbReference type="EMBL" id="FMWL01000006">
    <property type="protein sequence ID" value="SCZ79007.1"/>
    <property type="molecule type" value="Genomic_DNA"/>
</dbReference>
<sequence length="410" mass="44388">MGLHVIDEAKRCLKCKNPRCVKGCPVGTAIPEMIGMLLEGRISDAGKMLFDNNPLSLVCSLVCPHEAQCEGHCVLAAKGMPVHISSIENYISDYSLDMLPVEAGVGDLGTIGIIGSGPAGITLAFIMAQKGYKVTIFDMNDKIGGILYYGIPEFRLPKEIIARLERKLIELGVVIRPNVLIGPVLTVDDLFRDGYDALFIGTGVWNPRKLGIKGETLGHVHFGIDYLRNPGAYRLGDKVVVIGAGNVAMDVARTVLRHGVRDVTIMARSGRERLAARKHEIDYAEIDGVKFEFYKSPVEISGRGVVYDETRLTPDGIVTVEDSRGLLEASAVIIAVSQGPKSNIVSYTEGIQIDGRGLIMTDEEGRTTRPGVFASGDVVTGARTVVEAVKYTKRVAEIMDEYIQGAKGLE</sequence>
<evidence type="ECO:0000313" key="2">
    <source>
        <dbReference type="EMBL" id="SCZ79007.1"/>
    </source>
</evidence>
<dbReference type="RefSeq" id="WP_092590309.1">
    <property type="nucleotide sequence ID" value="NZ_FMWL01000006.1"/>
</dbReference>
<keyword evidence="3" id="KW-1185">Reference proteome</keyword>
<dbReference type="GO" id="GO:0051536">
    <property type="term" value="F:iron-sulfur cluster binding"/>
    <property type="evidence" value="ECO:0007669"/>
    <property type="project" value="InterPro"/>
</dbReference>
<dbReference type="Gene3D" id="3.50.50.60">
    <property type="entry name" value="FAD/NAD(P)-binding domain"/>
    <property type="match status" value="2"/>
</dbReference>
<accession>A0A1G5RYJ7</accession>
<dbReference type="SUPFAM" id="SSF46548">
    <property type="entry name" value="alpha-helical ferredoxin"/>
    <property type="match status" value="1"/>
</dbReference>
<dbReference type="PANTHER" id="PTHR42783:SF3">
    <property type="entry name" value="GLUTAMATE SYNTHASE [NADPH] SMALL CHAIN-RELATED"/>
    <property type="match status" value="1"/>
</dbReference>
<dbReference type="SUPFAM" id="SSF51971">
    <property type="entry name" value="Nucleotide-binding domain"/>
    <property type="match status" value="2"/>
</dbReference>
<organism evidence="2 3">
    <name type="scientific">Acidaminobacter hydrogenoformans DSM 2784</name>
    <dbReference type="NCBI Taxonomy" id="1120920"/>
    <lineage>
        <taxon>Bacteria</taxon>
        <taxon>Bacillati</taxon>
        <taxon>Bacillota</taxon>
        <taxon>Clostridia</taxon>
        <taxon>Peptostreptococcales</taxon>
        <taxon>Acidaminobacteraceae</taxon>
        <taxon>Acidaminobacter</taxon>
    </lineage>
</organism>
<gene>
    <name evidence="2" type="ORF">SAMN03080599_01530</name>
</gene>
<feature type="domain" description="4Fe-4S ferredoxin-type" evidence="1">
    <location>
        <begin position="2"/>
        <end position="36"/>
    </location>
</feature>
<dbReference type="Pfam" id="PF07992">
    <property type="entry name" value="Pyr_redox_2"/>
    <property type="match status" value="1"/>
</dbReference>
<dbReference type="Proteomes" id="UP000199208">
    <property type="component" value="Unassembled WGS sequence"/>
</dbReference>
<dbReference type="OrthoDB" id="9803192at2"/>
<dbReference type="Pfam" id="PF14691">
    <property type="entry name" value="Fer4_20"/>
    <property type="match status" value="1"/>
</dbReference>
<dbReference type="InterPro" id="IPR036188">
    <property type="entry name" value="FAD/NAD-bd_sf"/>
</dbReference>
<evidence type="ECO:0000259" key="1">
    <source>
        <dbReference type="PROSITE" id="PS51379"/>
    </source>
</evidence>
<dbReference type="InterPro" id="IPR028261">
    <property type="entry name" value="DPD_II"/>
</dbReference>
<dbReference type="PRINTS" id="PR00368">
    <property type="entry name" value="FADPNR"/>
</dbReference>
<reference evidence="2 3" key="1">
    <citation type="submission" date="2016-10" db="EMBL/GenBank/DDBJ databases">
        <authorList>
            <person name="de Groot N.N."/>
        </authorList>
    </citation>
    <scope>NUCLEOTIDE SEQUENCE [LARGE SCALE GENOMIC DNA]</scope>
    <source>
        <strain evidence="2 3">DSM 2784</strain>
    </source>
</reference>